<sequence>MTDPLFAPVELTPPDIAPYRRGNTGIDHVTSLSAAEPGPHVVLNALVHGNELGGAIALDALLRMGLRPKRGRLTFVFANTAAYATFDRQNPYASRYLDEDFNRLWSADHLDGRRDSVELRRARALRPVYDSADLLLDLHSMTADTAPLTLCGRTTRGRDLALGLGYPAWVVADGGHAGGKRLIDYGSFAEAEGSRTAILVECGQHWRAETATVALESCLRLLLGLEMTDPDMIGRQGNGPRLRPRTDPQRVVEVTDAVTAASERFRFTAPFIGMEVIGRAGTVIGWDDGRAILTPYDDCVLIMPARRVKSGQTAVRLGRIVG</sequence>
<proteinExistence type="predicted"/>
<dbReference type="STRING" id="1226968.A6A40_02085"/>
<evidence type="ECO:0000256" key="4">
    <source>
        <dbReference type="ARBA" id="ARBA00022833"/>
    </source>
</evidence>
<dbReference type="EMBL" id="CP015285">
    <property type="protein sequence ID" value="ANC90788.1"/>
    <property type="molecule type" value="Genomic_DNA"/>
</dbReference>
<dbReference type="PANTHER" id="PTHR15162">
    <property type="entry name" value="ASPARTOACYLASE"/>
    <property type="match status" value="1"/>
</dbReference>
<dbReference type="OrthoDB" id="7813621at2"/>
<dbReference type="RefSeq" id="WP_063633896.1">
    <property type="nucleotide sequence ID" value="NZ_CP015285.1"/>
</dbReference>
<keyword evidence="7" id="KW-1185">Reference proteome</keyword>
<dbReference type="AlphaFoldDB" id="A0A160JDI8"/>
<feature type="domain" description="Succinylglutamate desuccinylase/Aspartoacylase catalytic" evidence="5">
    <location>
        <begin position="37"/>
        <end position="146"/>
    </location>
</feature>
<dbReference type="KEGG" id="ahu:A6A40_02085"/>
<comment type="cofactor">
    <cofactor evidence="1">
        <name>Zn(2+)</name>
        <dbReference type="ChEBI" id="CHEBI:29105"/>
    </cofactor>
</comment>
<evidence type="ECO:0000259" key="5">
    <source>
        <dbReference type="Pfam" id="PF24827"/>
    </source>
</evidence>
<evidence type="ECO:0000313" key="6">
    <source>
        <dbReference type="EMBL" id="ANC90788.1"/>
    </source>
</evidence>
<dbReference type="GO" id="GO:0046872">
    <property type="term" value="F:metal ion binding"/>
    <property type="evidence" value="ECO:0007669"/>
    <property type="project" value="UniProtKB-KW"/>
</dbReference>
<dbReference type="SUPFAM" id="SSF53187">
    <property type="entry name" value="Zn-dependent exopeptidases"/>
    <property type="match status" value="1"/>
</dbReference>
<dbReference type="PANTHER" id="PTHR15162:SF7">
    <property type="entry name" value="SUCCINYLGLUTAMATE DESUCCINYLASE"/>
    <property type="match status" value="1"/>
</dbReference>
<gene>
    <name evidence="6" type="ORF">A6A40_02085</name>
</gene>
<dbReference type="Pfam" id="PF24827">
    <property type="entry name" value="AstE_AspA_cat"/>
    <property type="match status" value="1"/>
</dbReference>
<dbReference type="GO" id="GO:0005829">
    <property type="term" value="C:cytosol"/>
    <property type="evidence" value="ECO:0007669"/>
    <property type="project" value="TreeGrafter"/>
</dbReference>
<reference evidence="6 7" key="1">
    <citation type="journal article" date="2013" name="Int. J. Syst. Evol. Microbiol.">
        <title>Azospirillum humicireducens sp. nov., a nitrogen-fixing bacterium isolated from a microbial fuel cell.</title>
        <authorList>
            <person name="Zhou S."/>
            <person name="Han L."/>
            <person name="Wang Y."/>
            <person name="Yang G."/>
            <person name="Zhuang L."/>
            <person name="Hu P."/>
        </authorList>
    </citation>
    <scope>NUCLEOTIDE SEQUENCE [LARGE SCALE GENOMIC DNA]</scope>
    <source>
        <strain evidence="6 7">SgZ-5</strain>
    </source>
</reference>
<keyword evidence="4" id="KW-0862">Zinc</keyword>
<dbReference type="Proteomes" id="UP000077405">
    <property type="component" value="Chromosome"/>
</dbReference>
<protein>
    <submittedName>
        <fullName evidence="6">Succinylglutamate desuccinylase</fullName>
    </submittedName>
</protein>
<dbReference type="InterPro" id="IPR055438">
    <property type="entry name" value="AstE_AspA_cat"/>
</dbReference>
<evidence type="ECO:0000256" key="2">
    <source>
        <dbReference type="ARBA" id="ARBA00022723"/>
    </source>
</evidence>
<dbReference type="Gene3D" id="3.40.630.10">
    <property type="entry name" value="Zn peptidases"/>
    <property type="match status" value="1"/>
</dbReference>
<dbReference type="InterPro" id="IPR050178">
    <property type="entry name" value="AspA/AstE_fam"/>
</dbReference>
<keyword evidence="3" id="KW-0378">Hydrolase</keyword>
<evidence type="ECO:0000256" key="1">
    <source>
        <dbReference type="ARBA" id="ARBA00001947"/>
    </source>
</evidence>
<keyword evidence="2" id="KW-0479">Metal-binding</keyword>
<evidence type="ECO:0000313" key="7">
    <source>
        <dbReference type="Proteomes" id="UP000077405"/>
    </source>
</evidence>
<name>A0A160JDI8_9PROT</name>
<evidence type="ECO:0000256" key="3">
    <source>
        <dbReference type="ARBA" id="ARBA00022801"/>
    </source>
</evidence>
<accession>A0A160JDI8</accession>
<organism evidence="6 7">
    <name type="scientific">Azospirillum humicireducens</name>
    <dbReference type="NCBI Taxonomy" id="1226968"/>
    <lineage>
        <taxon>Bacteria</taxon>
        <taxon>Pseudomonadati</taxon>
        <taxon>Pseudomonadota</taxon>
        <taxon>Alphaproteobacteria</taxon>
        <taxon>Rhodospirillales</taxon>
        <taxon>Azospirillaceae</taxon>
        <taxon>Azospirillum</taxon>
    </lineage>
</organism>
<dbReference type="GO" id="GO:0016788">
    <property type="term" value="F:hydrolase activity, acting on ester bonds"/>
    <property type="evidence" value="ECO:0007669"/>
    <property type="project" value="InterPro"/>
</dbReference>